<name>A0A7S3TVF7_EMIHU</name>
<dbReference type="Gene3D" id="1.10.472.80">
    <property type="entry name" value="Ypt/Rab-GAP domain of gyp1p, domain 3"/>
    <property type="match status" value="1"/>
</dbReference>
<dbReference type="InterPro" id="IPR050302">
    <property type="entry name" value="Rab_GAP_TBC_domain"/>
</dbReference>
<feature type="domain" description="Rab-GAP TBC" evidence="2">
    <location>
        <begin position="1"/>
        <end position="81"/>
    </location>
</feature>
<dbReference type="SUPFAM" id="SSF47923">
    <property type="entry name" value="Ypt/Rab-GAP domain of gyp1p"/>
    <property type="match status" value="1"/>
</dbReference>
<evidence type="ECO:0000259" key="2">
    <source>
        <dbReference type="PROSITE" id="PS50086"/>
    </source>
</evidence>
<organism evidence="3">
    <name type="scientific">Emiliania huxleyi</name>
    <name type="common">Coccolithophore</name>
    <name type="synonym">Pontosphaera huxleyi</name>
    <dbReference type="NCBI Taxonomy" id="2903"/>
    <lineage>
        <taxon>Eukaryota</taxon>
        <taxon>Haptista</taxon>
        <taxon>Haptophyta</taxon>
        <taxon>Prymnesiophyceae</taxon>
        <taxon>Isochrysidales</taxon>
        <taxon>Noelaerhabdaceae</taxon>
        <taxon>Emiliania</taxon>
    </lineage>
</organism>
<dbReference type="InterPro" id="IPR035969">
    <property type="entry name" value="Rab-GAP_TBC_sf"/>
</dbReference>
<gene>
    <name evidence="3" type="ORF">EHUX00137_LOCUS44520</name>
</gene>
<dbReference type="GO" id="GO:0005096">
    <property type="term" value="F:GTPase activator activity"/>
    <property type="evidence" value="ECO:0007669"/>
    <property type="project" value="TreeGrafter"/>
</dbReference>
<accession>A0A7S3TVF7</accession>
<dbReference type="PANTHER" id="PTHR47219">
    <property type="entry name" value="RAB GTPASE-ACTIVATING PROTEIN 1-LIKE"/>
    <property type="match status" value="1"/>
</dbReference>
<proteinExistence type="predicted"/>
<dbReference type="GO" id="GO:0031267">
    <property type="term" value="F:small GTPase binding"/>
    <property type="evidence" value="ECO:0007669"/>
    <property type="project" value="TreeGrafter"/>
</dbReference>
<sequence>MASLLGRHFLAHVEEGSPQLAWRLRATRSCLKRELPETLEHLGSLGVGLDDFVCDWLSSLFLSTLALDTAARVWDCYLRDGEALLWHVAVELLRLLEPRLLQAFSRDEALSLLHHASESGGAGALARRPAAAPRSCRPASRTRRCRSLGERQLFGALAASEGTAHEMLRLDFSQRLPMPTLASGGVVFDLWTNSYEAELGAGAAAAPRAYERAASGLRMADGTRARRLLSEESSAPEVPPLAGLSSDASASSSAGAHVSPSKRLLRPLETWIRGVWEGG</sequence>
<feature type="compositionally biased region" description="Low complexity" evidence="1">
    <location>
        <begin position="241"/>
        <end position="256"/>
    </location>
</feature>
<feature type="region of interest" description="Disordered" evidence="1">
    <location>
        <begin position="227"/>
        <end position="256"/>
    </location>
</feature>
<dbReference type="InterPro" id="IPR000195">
    <property type="entry name" value="Rab-GAP-TBC_dom"/>
</dbReference>
<dbReference type="EMBL" id="HBIR01057227">
    <property type="protein sequence ID" value="CAE0594626.1"/>
    <property type="molecule type" value="Transcribed_RNA"/>
</dbReference>
<evidence type="ECO:0000256" key="1">
    <source>
        <dbReference type="SAM" id="MobiDB-lite"/>
    </source>
</evidence>
<protein>
    <recommendedName>
        <fullName evidence="2">Rab-GAP TBC domain-containing protein</fullName>
    </recommendedName>
</protein>
<dbReference type="Pfam" id="PF00566">
    <property type="entry name" value="RabGAP-TBC"/>
    <property type="match status" value="1"/>
</dbReference>
<dbReference type="AlphaFoldDB" id="A0A7S3TVF7"/>
<evidence type="ECO:0000313" key="3">
    <source>
        <dbReference type="EMBL" id="CAE0594626.1"/>
    </source>
</evidence>
<reference evidence="3" key="1">
    <citation type="submission" date="2021-01" db="EMBL/GenBank/DDBJ databases">
        <authorList>
            <person name="Corre E."/>
            <person name="Pelletier E."/>
            <person name="Niang G."/>
            <person name="Scheremetjew M."/>
            <person name="Finn R."/>
            <person name="Kale V."/>
            <person name="Holt S."/>
            <person name="Cochrane G."/>
            <person name="Meng A."/>
            <person name="Brown T."/>
            <person name="Cohen L."/>
        </authorList>
    </citation>
    <scope>NUCLEOTIDE SEQUENCE</scope>
    <source>
        <strain evidence="3">379</strain>
    </source>
</reference>
<dbReference type="PROSITE" id="PS50086">
    <property type="entry name" value="TBC_RABGAP"/>
    <property type="match status" value="1"/>
</dbReference>
<dbReference type="PANTHER" id="PTHR47219:SF9">
    <property type="entry name" value="GTPASE ACTIVATING PROTEIN AND CENTROSOME-ASSOCIATED, ISOFORM B"/>
    <property type="match status" value="1"/>
</dbReference>